<comment type="caution">
    <text evidence="3">The sequence shown here is derived from an EMBL/GenBank/DDBJ whole genome shotgun (WGS) entry which is preliminary data.</text>
</comment>
<keyword evidence="4" id="KW-1185">Reference proteome</keyword>
<feature type="domain" description="Mitochondrial adapter protein MCP1 transmembrane" evidence="2">
    <location>
        <begin position="54"/>
        <end position="172"/>
    </location>
</feature>
<dbReference type="InterPro" id="IPR012472">
    <property type="entry name" value="MCP1_TM"/>
</dbReference>
<evidence type="ECO:0000259" key="2">
    <source>
        <dbReference type="Pfam" id="PF07950"/>
    </source>
</evidence>
<dbReference type="AlphaFoldDB" id="K0KE12"/>
<feature type="domain" description="Mitochondrial adapter protein MCP1 transmembrane" evidence="2">
    <location>
        <begin position="197"/>
        <end position="281"/>
    </location>
</feature>
<proteinExistence type="predicted"/>
<reference evidence="3 4" key="1">
    <citation type="journal article" date="2012" name="Eukaryot. Cell">
        <title>Draft genome sequence of Wickerhamomyces ciferrii NRRL Y-1031 F-60-10.</title>
        <authorList>
            <person name="Schneider J."/>
            <person name="Andrea H."/>
            <person name="Blom J."/>
            <person name="Jaenicke S."/>
            <person name="Ruckert C."/>
            <person name="Schorsch C."/>
            <person name="Szczepanowski R."/>
            <person name="Farwick M."/>
            <person name="Goesmann A."/>
            <person name="Puhler A."/>
            <person name="Schaffer S."/>
            <person name="Tauch A."/>
            <person name="Kohler T."/>
            <person name="Brinkrolf K."/>
        </authorList>
    </citation>
    <scope>NUCLEOTIDE SEQUENCE [LARGE SCALE GENOMIC DNA]</scope>
    <source>
        <strain evidence="4">ATCC 14091 / BCRC 22168 / CBS 111 / JCM 3599 / NBRC 0793 / NRRL Y-1031 F-60-10</strain>
    </source>
</reference>
<feature type="transmembrane region" description="Helical" evidence="1">
    <location>
        <begin position="273"/>
        <end position="291"/>
    </location>
</feature>
<evidence type="ECO:0000256" key="1">
    <source>
        <dbReference type="SAM" id="Phobius"/>
    </source>
</evidence>
<dbReference type="PANTHER" id="PTHR38409:SF1">
    <property type="entry name" value="MITOCHONDRIAL ADAPTER PROTEIN MCP1"/>
    <property type="match status" value="1"/>
</dbReference>
<feature type="transmembrane region" description="Helical" evidence="1">
    <location>
        <begin position="92"/>
        <end position="111"/>
    </location>
</feature>
<keyword evidence="1" id="KW-0472">Membrane</keyword>
<dbReference type="InParanoid" id="K0KE12"/>
<dbReference type="Pfam" id="PF07950">
    <property type="entry name" value="MCP1_TM"/>
    <property type="match status" value="2"/>
</dbReference>
<gene>
    <name evidence="3" type="ORF">BN7_15</name>
</gene>
<dbReference type="GO" id="GO:0055088">
    <property type="term" value="P:lipid homeostasis"/>
    <property type="evidence" value="ECO:0007669"/>
    <property type="project" value="InterPro"/>
</dbReference>
<evidence type="ECO:0000313" key="3">
    <source>
        <dbReference type="EMBL" id="CCH40482.1"/>
    </source>
</evidence>
<feature type="transmembrane region" description="Helical" evidence="1">
    <location>
        <begin position="239"/>
        <end position="261"/>
    </location>
</feature>
<protein>
    <submittedName>
        <fullName evidence="3">Membrane protein</fullName>
    </submittedName>
</protein>
<accession>K0KE12</accession>
<dbReference type="Proteomes" id="UP000009328">
    <property type="component" value="Unassembled WGS sequence"/>
</dbReference>
<dbReference type="FunCoup" id="K0KE12">
    <property type="interactions" value="24"/>
</dbReference>
<dbReference type="HOGENOM" id="CLU_066681_0_0_1"/>
<feature type="transmembrane region" description="Helical" evidence="1">
    <location>
        <begin position="179"/>
        <end position="201"/>
    </location>
</feature>
<name>K0KE12_WICCF</name>
<feature type="transmembrane region" description="Helical" evidence="1">
    <location>
        <begin position="49"/>
        <end position="72"/>
    </location>
</feature>
<keyword evidence="1" id="KW-1133">Transmembrane helix</keyword>
<dbReference type="STRING" id="1206466.K0KE12"/>
<keyword evidence="1" id="KW-0812">Transmembrane</keyword>
<evidence type="ECO:0000313" key="4">
    <source>
        <dbReference type="Proteomes" id="UP000009328"/>
    </source>
</evidence>
<dbReference type="eggNOG" id="ENOG502RYUN">
    <property type="taxonomic scope" value="Eukaryota"/>
</dbReference>
<dbReference type="GO" id="GO:0007005">
    <property type="term" value="P:mitochondrion organization"/>
    <property type="evidence" value="ECO:0007669"/>
    <property type="project" value="TreeGrafter"/>
</dbReference>
<dbReference type="InterPro" id="IPR039960">
    <property type="entry name" value="MCP1"/>
</dbReference>
<sequence length="320" mass="36533">MPDKSIASLSQASPIPIEIQEDDGKSFGPYRKSSKIIPILKSVQKYSSYTFTIFSFLHGVNVLVVPSISTGIAEEILSMNRSIYQATGLENILVWGSLSVHILSGALMRIIRNWRYRERYGGSRAHDNKLKRKRRDSHLDHEVISQNYEGEVNINDDSEVGLMGGLTNYFGFGFKKSLIFRYFGLSPLQATGYLSIPLVLYHSLQVRIIPNIVEGDSSYINFDFISYLFNNNKHYSGPILNWIIYPALISFTTYHIISGWMKLLNVRSLTKRKIGATIVNIISLLGIYSLYTITKIDCHSSVAQFIQKRFDMYIDYFYLS</sequence>
<dbReference type="EMBL" id="CAIF01000001">
    <property type="protein sequence ID" value="CCH40482.1"/>
    <property type="molecule type" value="Genomic_DNA"/>
</dbReference>
<dbReference type="GO" id="GO:0005741">
    <property type="term" value="C:mitochondrial outer membrane"/>
    <property type="evidence" value="ECO:0007669"/>
    <property type="project" value="TreeGrafter"/>
</dbReference>
<organism evidence="3 4">
    <name type="scientific">Wickerhamomyces ciferrii (strain ATCC 14091 / BCRC 22168 / CBS 111 / JCM 3599 / NBRC 0793 / NRRL Y-1031 F-60-10)</name>
    <name type="common">Yeast</name>
    <name type="synonym">Pichia ciferrii</name>
    <dbReference type="NCBI Taxonomy" id="1206466"/>
    <lineage>
        <taxon>Eukaryota</taxon>
        <taxon>Fungi</taxon>
        <taxon>Dikarya</taxon>
        <taxon>Ascomycota</taxon>
        <taxon>Saccharomycotina</taxon>
        <taxon>Saccharomycetes</taxon>
        <taxon>Phaffomycetales</taxon>
        <taxon>Wickerhamomycetaceae</taxon>
        <taxon>Wickerhamomyces</taxon>
    </lineage>
</organism>
<dbReference type="PANTHER" id="PTHR38409">
    <property type="entry name" value="MDM10-COMPLEMENTING PROTEIN 1"/>
    <property type="match status" value="1"/>
</dbReference>